<feature type="compositionally biased region" description="Low complexity" evidence="3">
    <location>
        <begin position="242"/>
        <end position="253"/>
    </location>
</feature>
<dbReference type="InterPro" id="IPR025724">
    <property type="entry name" value="GAG-pre-integrase_dom"/>
</dbReference>
<dbReference type="InterPro" id="IPR043502">
    <property type="entry name" value="DNA/RNA_pol_sf"/>
</dbReference>
<keyword evidence="2" id="KW-0863">Zinc-finger</keyword>
<dbReference type="Pfam" id="PF25597">
    <property type="entry name" value="SH3_retrovirus"/>
    <property type="match status" value="1"/>
</dbReference>
<proteinExistence type="predicted"/>
<dbReference type="GO" id="GO:0003676">
    <property type="term" value="F:nucleic acid binding"/>
    <property type="evidence" value="ECO:0007669"/>
    <property type="project" value="InterPro"/>
</dbReference>
<dbReference type="PROSITE" id="PS50158">
    <property type="entry name" value="ZF_CCHC"/>
    <property type="match status" value="1"/>
</dbReference>
<dbReference type="InterPro" id="IPR057670">
    <property type="entry name" value="SH3_retrovirus"/>
</dbReference>
<dbReference type="EMBL" id="MNCJ02000319">
    <property type="protein sequence ID" value="KAF5811062.1"/>
    <property type="molecule type" value="Genomic_DNA"/>
</dbReference>
<dbReference type="PROSITE" id="PS50994">
    <property type="entry name" value="INTEGRASE"/>
    <property type="match status" value="1"/>
</dbReference>
<reference evidence="6" key="1">
    <citation type="journal article" date="2017" name="Nature">
        <title>The sunflower genome provides insights into oil metabolism, flowering and Asterid evolution.</title>
        <authorList>
            <person name="Badouin H."/>
            <person name="Gouzy J."/>
            <person name="Grassa C.J."/>
            <person name="Murat F."/>
            <person name="Staton S.E."/>
            <person name="Cottret L."/>
            <person name="Lelandais-Briere C."/>
            <person name="Owens G.L."/>
            <person name="Carrere S."/>
            <person name="Mayjonade B."/>
            <person name="Legrand L."/>
            <person name="Gill N."/>
            <person name="Kane N.C."/>
            <person name="Bowers J.E."/>
            <person name="Hubner S."/>
            <person name="Bellec A."/>
            <person name="Berard A."/>
            <person name="Berges H."/>
            <person name="Blanchet N."/>
            <person name="Boniface M.C."/>
            <person name="Brunel D."/>
            <person name="Catrice O."/>
            <person name="Chaidir N."/>
            <person name="Claudel C."/>
            <person name="Donnadieu C."/>
            <person name="Faraut T."/>
            <person name="Fievet G."/>
            <person name="Helmstetter N."/>
            <person name="King M."/>
            <person name="Knapp S.J."/>
            <person name="Lai Z."/>
            <person name="Le Paslier M.C."/>
            <person name="Lippi Y."/>
            <person name="Lorenzon L."/>
            <person name="Mandel J.R."/>
            <person name="Marage G."/>
            <person name="Marchand G."/>
            <person name="Marquand E."/>
            <person name="Bret-Mestries E."/>
            <person name="Morien E."/>
            <person name="Nambeesan S."/>
            <person name="Nguyen T."/>
            <person name="Pegot-Espagnet P."/>
            <person name="Pouilly N."/>
            <person name="Raftis F."/>
            <person name="Sallet E."/>
            <person name="Schiex T."/>
            <person name="Thomas J."/>
            <person name="Vandecasteele C."/>
            <person name="Vares D."/>
            <person name="Vear F."/>
            <person name="Vautrin S."/>
            <person name="Crespi M."/>
            <person name="Mangin B."/>
            <person name="Burke J.M."/>
            <person name="Salse J."/>
            <person name="Munos S."/>
            <person name="Vincourt P."/>
            <person name="Rieseberg L.H."/>
            <person name="Langlade N.B."/>
        </authorList>
    </citation>
    <scope>NUCLEOTIDE SEQUENCE</scope>
    <source>
        <tissue evidence="6">Leaves</tissue>
    </source>
</reference>
<reference evidence="6" key="2">
    <citation type="submission" date="2020-06" db="EMBL/GenBank/DDBJ databases">
        <title>Helianthus annuus Genome sequencing and assembly Release 2.</title>
        <authorList>
            <person name="Gouzy J."/>
            <person name="Langlade N."/>
            <person name="Munos S."/>
        </authorList>
    </citation>
    <scope>NUCLEOTIDE SEQUENCE</scope>
    <source>
        <tissue evidence="6">Leaves</tissue>
    </source>
</reference>
<dbReference type="InterPro" id="IPR054722">
    <property type="entry name" value="PolX-like_BBD"/>
</dbReference>
<evidence type="ECO:0000313" key="7">
    <source>
        <dbReference type="Proteomes" id="UP000215914"/>
    </source>
</evidence>
<dbReference type="GO" id="GO:0008270">
    <property type="term" value="F:zinc ion binding"/>
    <property type="evidence" value="ECO:0007669"/>
    <property type="project" value="UniProtKB-KW"/>
</dbReference>
<keyword evidence="1" id="KW-0645">Protease</keyword>
<name>A0A9K3J9I8_HELAN</name>
<feature type="compositionally biased region" description="Polar residues" evidence="3">
    <location>
        <begin position="215"/>
        <end position="231"/>
    </location>
</feature>
<dbReference type="CDD" id="cd09272">
    <property type="entry name" value="RNase_HI_RT_Ty1"/>
    <property type="match status" value="1"/>
</dbReference>
<dbReference type="Pfam" id="PF22936">
    <property type="entry name" value="Pol_BBD"/>
    <property type="match status" value="1"/>
</dbReference>
<keyword evidence="6" id="KW-0808">Transferase</keyword>
<dbReference type="PANTHER" id="PTHR47592">
    <property type="entry name" value="PBF68 PROTEIN"/>
    <property type="match status" value="1"/>
</dbReference>
<sequence>MASGSMKDMIIKENKLEKFEGVDFRRWQKKMHFLLSSLKVVYVLTTPIPEIQEEGNLEQIRKRSKWENDNYICLGHILNGMSDPLFDVYQNVETAKLLWDTLEAKYMAEDSSSKKFLVSNFNNYKMVDERPVMEQYHELLRILGQFAQHDMKMDESISVSSIIDKLPPSWRDVKHNLKHQKGELTLVELGSHFRIEEGLRAQENVLVNDEKKRAGSSSVNMVETGESSKGNSKFKGKRKFQGNNNSGSNKKPNYPCWKCGKVGHFKKDCKLMKKNKKSGSKDKQEAGSSGSKDPGKQGQNLVQFNNSVQNYVSLISEAFYVQDDDIAWWVDSGATSHVCKDLRWFKDFQPIEDGSIIKMGNVATEPIKGIGTVNLVFTSGKTLLLNNVLYAPGIRKNLLSGIVLNNCGYKQVLESDKYILSRHGTFVGFGYLCNGMFMLNVDVSFMNESVCVASTSNVNDVPSTSNANCIASTSRHNLTESELWHARLGHVHYKRVKEMSKMSLIPPININNDKCHVCKLNKITKKPFMQHVHRETKVLDLIHSDLCDFHATPSLGNKKYVVTFIDDSTRFCYVYLLHAKDEALEKFKIYKQEVELHRSGLIKTLHTDRGGEYFDPVYFQSTGIIHHTTAPYTPEQNGVAERKNRTLKEMVNTMLSYSGLSEGFWGEAMLTACYLLNRVPNKRNKTTPHELWYRKPPELHKLRVWGCRAVVRLTDPKIRNIGERGIDCIFIGYAEHSFAHRFYVIEPNDYVSVHTVIEARNAEYDENRFSSMPRPRDMVPSSSNSHVADQVIDTPPELRRSGRARKAKSFGDDFQLYLVEGSRDEIKIQYQYCFNIEEDPKTYSEAMASRDVAFWKEAINDEMDSIMQNNTWKLSDLPPGCKPLGCKWIFKKKMKVDGSIEKFKARLVIQGFRQKEGIDYFDTYAPVARISTIRLLVALAAIHNLVIHQMDVKTAFLNGDLDEEIYMKQPEGFVMPGNEHKVCKLVKSLYGLKQAPKQWHQKFDEVVLSNGFVLNQADKCVYSKFDDSRKGVIICLYVDDMLIFGTDQDQVDKTKKFLSSCFDMKDLGEAEVILGIRIKRENNGISISQSHYIEKILKKFNFHDSSPVSTPMDPAFKLSPNEGVAVSQLEYSRAIGSLMYAMISTRPDIAYAVGKLSRYTSNPGASHWQAMNRVFRYLKGTMKYGLTYTGFPSVLEGYSDASWIKNKEDHSSTSGWTFLLGGGAISWASKKQTCITDSTMESEFVALAAAGKEAEWLRNLIYEIPLWPKPISPISIRCDSAATLAKAYSQVYNGKSRHLGVRHSMIRELITQGVISVEFVRTQQNLADHLTKELCRDLVHKAAVGMGLKST</sequence>
<dbReference type="InterPro" id="IPR036397">
    <property type="entry name" value="RNaseH_sf"/>
</dbReference>
<dbReference type="InterPro" id="IPR001878">
    <property type="entry name" value="Znf_CCHC"/>
</dbReference>
<evidence type="ECO:0000256" key="3">
    <source>
        <dbReference type="SAM" id="MobiDB-lite"/>
    </source>
</evidence>
<keyword evidence="6" id="KW-0548">Nucleotidyltransferase</keyword>
<dbReference type="Gramene" id="mRNA:HanXRQr2_Chr04g0177101">
    <property type="protein sequence ID" value="CDS:HanXRQr2_Chr04g0177101.1"/>
    <property type="gene ID" value="HanXRQr2_Chr04g0177101"/>
</dbReference>
<dbReference type="GO" id="GO:0004190">
    <property type="term" value="F:aspartic-type endopeptidase activity"/>
    <property type="evidence" value="ECO:0007669"/>
    <property type="project" value="UniProtKB-KW"/>
</dbReference>
<dbReference type="GO" id="GO:0003964">
    <property type="term" value="F:RNA-directed DNA polymerase activity"/>
    <property type="evidence" value="ECO:0007669"/>
    <property type="project" value="UniProtKB-KW"/>
</dbReference>
<comment type="caution">
    <text evidence="6">The sequence shown here is derived from an EMBL/GenBank/DDBJ whole genome shotgun (WGS) entry which is preliminary data.</text>
</comment>
<dbReference type="EC" id="2.7.7.49" evidence="6"/>
<keyword evidence="7" id="KW-1185">Reference proteome</keyword>
<feature type="compositionally biased region" description="Polar residues" evidence="3">
    <location>
        <begin position="286"/>
        <end position="300"/>
    </location>
</feature>
<keyword evidence="1" id="KW-0378">Hydrolase</keyword>
<protein>
    <submittedName>
        <fullName evidence="6">RNA-directed DNA polymerase</fullName>
        <ecNumber evidence="6">2.7.7.49</ecNumber>
    </submittedName>
</protein>
<dbReference type="SMART" id="SM00343">
    <property type="entry name" value="ZnF_C2HC"/>
    <property type="match status" value="1"/>
</dbReference>
<dbReference type="Pfam" id="PF13976">
    <property type="entry name" value="gag_pre-integrs"/>
    <property type="match status" value="1"/>
</dbReference>
<keyword evidence="2" id="KW-0479">Metal-binding</keyword>
<dbReference type="GO" id="GO:0015074">
    <property type="term" value="P:DNA integration"/>
    <property type="evidence" value="ECO:0007669"/>
    <property type="project" value="InterPro"/>
</dbReference>
<dbReference type="Gene3D" id="4.10.60.10">
    <property type="entry name" value="Zinc finger, CCHC-type"/>
    <property type="match status" value="1"/>
</dbReference>
<feature type="domain" description="Integrase catalytic" evidence="5">
    <location>
        <begin position="523"/>
        <end position="696"/>
    </location>
</feature>
<feature type="domain" description="CCHC-type" evidence="4">
    <location>
        <begin position="256"/>
        <end position="270"/>
    </location>
</feature>
<evidence type="ECO:0000256" key="2">
    <source>
        <dbReference type="PROSITE-ProRule" id="PRU00047"/>
    </source>
</evidence>
<dbReference type="Gene3D" id="3.30.420.10">
    <property type="entry name" value="Ribonuclease H-like superfamily/Ribonuclease H"/>
    <property type="match status" value="1"/>
</dbReference>
<dbReference type="InterPro" id="IPR001584">
    <property type="entry name" value="Integrase_cat-core"/>
</dbReference>
<dbReference type="SUPFAM" id="SSF53098">
    <property type="entry name" value="Ribonuclease H-like"/>
    <property type="match status" value="1"/>
</dbReference>
<feature type="region of interest" description="Disordered" evidence="3">
    <location>
        <begin position="768"/>
        <end position="788"/>
    </location>
</feature>
<dbReference type="PANTHER" id="PTHR47592:SF29">
    <property type="entry name" value="ZINC FINGER, CCHC-TYPE"/>
    <property type="match status" value="1"/>
</dbReference>
<dbReference type="SUPFAM" id="SSF57756">
    <property type="entry name" value="Retrovirus zinc finger-like domains"/>
    <property type="match status" value="1"/>
</dbReference>
<evidence type="ECO:0000259" key="4">
    <source>
        <dbReference type="PROSITE" id="PS50158"/>
    </source>
</evidence>
<accession>A0A9K3J9I8</accession>
<dbReference type="InterPro" id="IPR036875">
    <property type="entry name" value="Znf_CCHC_sf"/>
</dbReference>
<feature type="region of interest" description="Disordered" evidence="3">
    <location>
        <begin position="210"/>
        <end position="253"/>
    </location>
</feature>
<evidence type="ECO:0000313" key="6">
    <source>
        <dbReference type="EMBL" id="KAF5811062.1"/>
    </source>
</evidence>
<keyword evidence="2" id="KW-0862">Zinc</keyword>
<gene>
    <name evidence="6" type="ORF">HanXRQr2_Chr04g0177101</name>
</gene>
<keyword evidence="1" id="KW-0064">Aspartyl protease</keyword>
<dbReference type="Proteomes" id="UP000215914">
    <property type="component" value="Unassembled WGS sequence"/>
</dbReference>
<dbReference type="Pfam" id="PF14223">
    <property type="entry name" value="Retrotran_gag_2"/>
    <property type="match status" value="1"/>
</dbReference>
<feature type="region of interest" description="Disordered" evidence="3">
    <location>
        <begin position="273"/>
        <end position="300"/>
    </location>
</feature>
<organism evidence="6 7">
    <name type="scientific">Helianthus annuus</name>
    <name type="common">Common sunflower</name>
    <dbReference type="NCBI Taxonomy" id="4232"/>
    <lineage>
        <taxon>Eukaryota</taxon>
        <taxon>Viridiplantae</taxon>
        <taxon>Streptophyta</taxon>
        <taxon>Embryophyta</taxon>
        <taxon>Tracheophyta</taxon>
        <taxon>Spermatophyta</taxon>
        <taxon>Magnoliopsida</taxon>
        <taxon>eudicotyledons</taxon>
        <taxon>Gunneridae</taxon>
        <taxon>Pentapetalae</taxon>
        <taxon>asterids</taxon>
        <taxon>campanulids</taxon>
        <taxon>Asterales</taxon>
        <taxon>Asteraceae</taxon>
        <taxon>Asteroideae</taxon>
        <taxon>Heliantheae alliance</taxon>
        <taxon>Heliantheae</taxon>
        <taxon>Helianthus</taxon>
    </lineage>
</organism>
<dbReference type="InterPro" id="IPR012337">
    <property type="entry name" value="RNaseH-like_sf"/>
</dbReference>
<dbReference type="InterPro" id="IPR013103">
    <property type="entry name" value="RVT_2"/>
</dbReference>
<keyword evidence="6" id="KW-0695">RNA-directed DNA polymerase</keyword>
<dbReference type="SUPFAM" id="SSF56672">
    <property type="entry name" value="DNA/RNA polymerases"/>
    <property type="match status" value="1"/>
</dbReference>
<dbReference type="Pfam" id="PF07727">
    <property type="entry name" value="RVT_2"/>
    <property type="match status" value="1"/>
</dbReference>
<evidence type="ECO:0000256" key="1">
    <source>
        <dbReference type="ARBA" id="ARBA00022750"/>
    </source>
</evidence>
<evidence type="ECO:0000259" key="5">
    <source>
        <dbReference type="PROSITE" id="PS50994"/>
    </source>
</evidence>
<dbReference type="Pfam" id="PF00098">
    <property type="entry name" value="zf-CCHC"/>
    <property type="match status" value="1"/>
</dbReference>